<accession>A0A4Q7ZJX0</accession>
<organism evidence="1 2">
    <name type="scientific">Krasilnikovia cinnamomea</name>
    <dbReference type="NCBI Taxonomy" id="349313"/>
    <lineage>
        <taxon>Bacteria</taxon>
        <taxon>Bacillati</taxon>
        <taxon>Actinomycetota</taxon>
        <taxon>Actinomycetes</taxon>
        <taxon>Micromonosporales</taxon>
        <taxon>Micromonosporaceae</taxon>
        <taxon>Krasilnikovia</taxon>
    </lineage>
</organism>
<sequence length="126" mass="13555">MDERALAAVVADQAGLAKEEAADLIRGTLEEVGKQLSGGELRELALNLPEDLAGNLPPRHDGGAHPVPLDDFVRELSRRTGLKEEEVTRGVRVVLTTLSQTTDGAHLRHALSQLPAEYRELTTTAA</sequence>
<name>A0A4Q7ZJX0_9ACTN</name>
<protein>
    <submittedName>
        <fullName evidence="1">Uncharacterized protein (DUF2267 family)</fullName>
    </submittedName>
</protein>
<dbReference type="OrthoDB" id="952780at2"/>
<keyword evidence="2" id="KW-1185">Reference proteome</keyword>
<dbReference type="Pfam" id="PF10025">
    <property type="entry name" value="DUF2267"/>
    <property type="match status" value="1"/>
</dbReference>
<proteinExistence type="predicted"/>
<dbReference type="AlphaFoldDB" id="A0A4Q7ZJX0"/>
<dbReference type="Proteomes" id="UP000292564">
    <property type="component" value="Unassembled WGS sequence"/>
</dbReference>
<dbReference type="EMBL" id="SHKY01000001">
    <property type="protein sequence ID" value="RZU50555.1"/>
    <property type="molecule type" value="Genomic_DNA"/>
</dbReference>
<dbReference type="Gene3D" id="1.10.490.110">
    <property type="entry name" value="Uncharacterized conserved protein DUF2267"/>
    <property type="match status" value="1"/>
</dbReference>
<comment type="caution">
    <text evidence="1">The sequence shown here is derived from an EMBL/GenBank/DDBJ whole genome shotgun (WGS) entry which is preliminary data.</text>
</comment>
<dbReference type="InterPro" id="IPR018727">
    <property type="entry name" value="DUF2267"/>
</dbReference>
<evidence type="ECO:0000313" key="2">
    <source>
        <dbReference type="Proteomes" id="UP000292564"/>
    </source>
</evidence>
<reference evidence="1 2" key="1">
    <citation type="submission" date="2019-02" db="EMBL/GenBank/DDBJ databases">
        <title>Sequencing the genomes of 1000 actinobacteria strains.</title>
        <authorList>
            <person name="Klenk H.-P."/>
        </authorList>
    </citation>
    <scope>NUCLEOTIDE SEQUENCE [LARGE SCALE GENOMIC DNA]</scope>
    <source>
        <strain evidence="1 2">DSM 45162</strain>
    </source>
</reference>
<evidence type="ECO:0000313" key="1">
    <source>
        <dbReference type="EMBL" id="RZU50555.1"/>
    </source>
</evidence>
<dbReference type="InterPro" id="IPR038282">
    <property type="entry name" value="DUF2267_sf"/>
</dbReference>
<gene>
    <name evidence="1" type="ORF">EV385_2327</name>
</gene>
<dbReference type="RefSeq" id="WP_130509467.1">
    <property type="nucleotide sequence ID" value="NZ_SHKY01000001.1"/>
</dbReference>